<name>A0A7I8IGF2_SPIIN</name>
<dbReference type="AlphaFoldDB" id="A0A7I8IGF2"/>
<evidence type="ECO:0000313" key="3">
    <source>
        <dbReference type="EMBL" id="CAA2616700.1"/>
    </source>
</evidence>
<keyword evidence="2" id="KW-0472">Membrane</keyword>
<dbReference type="EMBL" id="LR746265">
    <property type="protein sequence ID" value="CAA7391944.1"/>
    <property type="molecule type" value="Genomic_DNA"/>
</dbReference>
<evidence type="ECO:0000313" key="4">
    <source>
        <dbReference type="EMBL" id="CAA7391944.1"/>
    </source>
</evidence>
<evidence type="ECO:0000256" key="2">
    <source>
        <dbReference type="SAM" id="Phobius"/>
    </source>
</evidence>
<feature type="compositionally biased region" description="Basic and acidic residues" evidence="1">
    <location>
        <begin position="76"/>
        <end position="85"/>
    </location>
</feature>
<evidence type="ECO:0000256" key="1">
    <source>
        <dbReference type="SAM" id="MobiDB-lite"/>
    </source>
</evidence>
<keyword evidence="5" id="KW-1185">Reference proteome</keyword>
<keyword evidence="2" id="KW-1133">Transmembrane helix</keyword>
<dbReference type="Proteomes" id="UP000663760">
    <property type="component" value="Chromosome 2"/>
</dbReference>
<protein>
    <submittedName>
        <fullName evidence="3">Uncharacterized protein</fullName>
    </submittedName>
</protein>
<dbReference type="EMBL" id="LR743589">
    <property type="protein sequence ID" value="CAA2616700.1"/>
    <property type="molecule type" value="Genomic_DNA"/>
</dbReference>
<organism evidence="3">
    <name type="scientific">Spirodela intermedia</name>
    <name type="common">Intermediate duckweed</name>
    <dbReference type="NCBI Taxonomy" id="51605"/>
    <lineage>
        <taxon>Eukaryota</taxon>
        <taxon>Viridiplantae</taxon>
        <taxon>Streptophyta</taxon>
        <taxon>Embryophyta</taxon>
        <taxon>Tracheophyta</taxon>
        <taxon>Spermatophyta</taxon>
        <taxon>Magnoliopsida</taxon>
        <taxon>Liliopsida</taxon>
        <taxon>Araceae</taxon>
        <taxon>Lemnoideae</taxon>
        <taxon>Spirodela</taxon>
    </lineage>
</organism>
<evidence type="ECO:0000313" key="5">
    <source>
        <dbReference type="Proteomes" id="UP000663760"/>
    </source>
</evidence>
<feature type="region of interest" description="Disordered" evidence="1">
    <location>
        <begin position="53"/>
        <end position="85"/>
    </location>
</feature>
<proteinExistence type="predicted"/>
<accession>A0A7I8IGF2</accession>
<feature type="compositionally biased region" description="Low complexity" evidence="1">
    <location>
        <begin position="66"/>
        <end position="75"/>
    </location>
</feature>
<keyword evidence="2" id="KW-0812">Transmembrane</keyword>
<sequence>MSLNGRGQGVDLGTSSLSLILSIFFFILGRALPNEPLKRFPLFVFLSPRPHVSGEATHSEEDDEAAGAALAGSAAHAREGVREPE</sequence>
<feature type="transmembrane region" description="Helical" evidence="2">
    <location>
        <begin position="12"/>
        <end position="32"/>
    </location>
</feature>
<reference evidence="3" key="1">
    <citation type="submission" date="2019-12" db="EMBL/GenBank/DDBJ databases">
        <authorList>
            <person name="Scholz U."/>
            <person name="Mascher M."/>
            <person name="Fiebig A."/>
        </authorList>
    </citation>
    <scope>NUCLEOTIDE SEQUENCE</scope>
</reference>
<gene>
    <name evidence="3" type="ORF">SI7747_02002914</name>
    <name evidence="4" type="ORF">SI8410_02003143</name>
</gene>